<proteinExistence type="predicted"/>
<accession>L1QPU8</accession>
<evidence type="ECO:0000256" key="1">
    <source>
        <dbReference type="SAM" id="Phobius"/>
    </source>
</evidence>
<dbReference type="EMBL" id="AMEZ01000005">
    <property type="protein sequence ID" value="EKY29587.1"/>
    <property type="molecule type" value="Genomic_DNA"/>
</dbReference>
<dbReference type="RefSeq" id="WP_005209949.1">
    <property type="nucleotide sequence ID" value="NZ_KB291600.1"/>
</dbReference>
<keyword evidence="1" id="KW-0472">Membrane</keyword>
<keyword evidence="3" id="KW-1185">Reference proteome</keyword>
<sequence>MKKVMALLRYGLYILIWTIIAGVIALIISNNSTLNYKDAIFIEGILLIIVGFFSSMRGISISSINLIGQDTGSSYNNYTNLEAARREQEKPVNKLKKNLSIGVSYITLIIGGLITMLIGCLI</sequence>
<feature type="transmembrane region" description="Helical" evidence="1">
    <location>
        <begin position="40"/>
        <end position="59"/>
    </location>
</feature>
<dbReference type="AlphaFoldDB" id="L1QPU8"/>
<protein>
    <recommendedName>
        <fullName evidence="4">DUF3899 domain-containing protein</fullName>
    </recommendedName>
</protein>
<name>L1QPU8_9CLOT</name>
<keyword evidence="1" id="KW-1133">Transmembrane helix</keyword>
<gene>
    <name evidence="2" type="ORF">HMPREF0216_00170</name>
</gene>
<feature type="transmembrane region" description="Helical" evidence="1">
    <location>
        <begin position="99"/>
        <end position="119"/>
    </location>
</feature>
<evidence type="ECO:0008006" key="4">
    <source>
        <dbReference type="Google" id="ProtNLM"/>
    </source>
</evidence>
<comment type="caution">
    <text evidence="2">The sequence shown here is derived from an EMBL/GenBank/DDBJ whole genome shotgun (WGS) entry which is preliminary data.</text>
</comment>
<dbReference type="PATRIC" id="fig|545697.3.peg.169"/>
<dbReference type="HOGENOM" id="CLU_161220_0_0_9"/>
<organism evidence="2 3">
    <name type="scientific">Clostridium celatum DSM 1785</name>
    <dbReference type="NCBI Taxonomy" id="545697"/>
    <lineage>
        <taxon>Bacteria</taxon>
        <taxon>Bacillati</taxon>
        <taxon>Bacillota</taxon>
        <taxon>Clostridia</taxon>
        <taxon>Eubacteriales</taxon>
        <taxon>Clostridiaceae</taxon>
        <taxon>Clostridium</taxon>
    </lineage>
</organism>
<dbReference type="Proteomes" id="UP000010420">
    <property type="component" value="Unassembled WGS sequence"/>
</dbReference>
<reference evidence="2 3" key="1">
    <citation type="submission" date="2012-05" db="EMBL/GenBank/DDBJ databases">
        <authorList>
            <person name="Weinstock G."/>
            <person name="Sodergren E."/>
            <person name="Lobos E.A."/>
            <person name="Fulton L."/>
            <person name="Fulton R."/>
            <person name="Courtney L."/>
            <person name="Fronick C."/>
            <person name="O'Laughlin M."/>
            <person name="Godfrey J."/>
            <person name="Wilson R.M."/>
            <person name="Miner T."/>
            <person name="Farmer C."/>
            <person name="Delehaunty K."/>
            <person name="Cordes M."/>
            <person name="Minx P."/>
            <person name="Tomlinson C."/>
            <person name="Chen J."/>
            <person name="Wollam A."/>
            <person name="Pepin K.H."/>
            <person name="Bhonagiri V."/>
            <person name="Zhang X."/>
            <person name="Suruliraj S."/>
            <person name="Warren W."/>
            <person name="Mitreva M."/>
            <person name="Mardis E.R."/>
            <person name="Wilson R.K."/>
        </authorList>
    </citation>
    <scope>NUCLEOTIDE SEQUENCE [LARGE SCALE GENOMIC DNA]</scope>
    <source>
        <strain evidence="2 3">DSM 1785</strain>
    </source>
</reference>
<feature type="transmembrane region" description="Helical" evidence="1">
    <location>
        <begin position="7"/>
        <end position="28"/>
    </location>
</feature>
<keyword evidence="1" id="KW-0812">Transmembrane</keyword>
<evidence type="ECO:0000313" key="3">
    <source>
        <dbReference type="Proteomes" id="UP000010420"/>
    </source>
</evidence>
<evidence type="ECO:0000313" key="2">
    <source>
        <dbReference type="EMBL" id="EKY29587.1"/>
    </source>
</evidence>